<evidence type="ECO:0000256" key="6">
    <source>
        <dbReference type="ARBA" id="ARBA00023136"/>
    </source>
</evidence>
<evidence type="ECO:0000256" key="1">
    <source>
        <dbReference type="ARBA" id="ARBA00004117"/>
    </source>
</evidence>
<keyword evidence="6 8" id="KW-0472">Membrane</keyword>
<name>A0A3B1BPK8_9ZZZZ</name>
<sequence length="258" mass="27521">MHFSSTEITALLGTWLWPLFRIGGMVMAAPVFGARSVPTRAKLIITLALTLIIAPLLPPVPAIDVFSPLSLLIIVQQVLIGVVMGFSVQLAFSAVITGGQVIAMQMGLGFSLMVDPQNGTQAPVLSQFYVLFAILIFLSLNGHLVLIHVLLDSFTLIPIGPDGLQLGEFRKLADWGGHIFAGGLSIALPAIASLLVVNIAFGIMTRAAPQMNIFAIGFPITMILGFALIWITLPGIMSSISSLFNDTYDLLRQLLGGL</sequence>
<keyword evidence="9" id="KW-0282">Flagellum</keyword>
<feature type="transmembrane region" description="Helical" evidence="8">
    <location>
        <begin position="69"/>
        <end position="88"/>
    </location>
</feature>
<dbReference type="Pfam" id="PF01311">
    <property type="entry name" value="Bac_export_1"/>
    <property type="match status" value="1"/>
</dbReference>
<dbReference type="InterPro" id="IPR002010">
    <property type="entry name" value="T3SS_IM_R"/>
</dbReference>
<feature type="transmembrane region" description="Helical" evidence="8">
    <location>
        <begin position="213"/>
        <end position="233"/>
    </location>
</feature>
<keyword evidence="3" id="KW-1003">Cell membrane</keyword>
<evidence type="ECO:0000256" key="4">
    <source>
        <dbReference type="ARBA" id="ARBA00022692"/>
    </source>
</evidence>
<dbReference type="PANTHER" id="PTHR30065:SF8">
    <property type="entry name" value="FLAGELLAR BIOSYNTHETIC PROTEIN FLIR"/>
    <property type="match status" value="1"/>
</dbReference>
<feature type="transmembrane region" description="Helical" evidence="8">
    <location>
        <begin position="179"/>
        <end position="201"/>
    </location>
</feature>
<evidence type="ECO:0000256" key="7">
    <source>
        <dbReference type="ARBA" id="ARBA00023143"/>
    </source>
</evidence>
<dbReference type="PRINTS" id="PR00953">
    <property type="entry name" value="TYPE3IMRPROT"/>
</dbReference>
<evidence type="ECO:0000256" key="3">
    <source>
        <dbReference type="ARBA" id="ARBA00022475"/>
    </source>
</evidence>
<comment type="subcellular location">
    <subcellularLocation>
        <location evidence="1">Bacterial flagellum basal body</location>
    </subcellularLocation>
    <subcellularLocation>
        <location evidence="2">Cell membrane</location>
        <topology evidence="2">Multi-pass membrane protein</topology>
    </subcellularLocation>
</comment>
<evidence type="ECO:0000256" key="2">
    <source>
        <dbReference type="ARBA" id="ARBA00004651"/>
    </source>
</evidence>
<dbReference type="PANTHER" id="PTHR30065">
    <property type="entry name" value="FLAGELLAR BIOSYNTHETIC PROTEIN FLIR"/>
    <property type="match status" value="1"/>
</dbReference>
<reference evidence="9" key="1">
    <citation type="submission" date="2018-06" db="EMBL/GenBank/DDBJ databases">
        <authorList>
            <person name="Zhirakovskaya E."/>
        </authorList>
    </citation>
    <scope>NUCLEOTIDE SEQUENCE</scope>
</reference>
<evidence type="ECO:0000256" key="8">
    <source>
        <dbReference type="SAM" id="Phobius"/>
    </source>
</evidence>
<dbReference type="AlphaFoldDB" id="A0A3B1BPK8"/>
<keyword evidence="9" id="KW-0969">Cilium</keyword>
<organism evidence="9">
    <name type="scientific">hydrothermal vent metagenome</name>
    <dbReference type="NCBI Taxonomy" id="652676"/>
    <lineage>
        <taxon>unclassified sequences</taxon>
        <taxon>metagenomes</taxon>
        <taxon>ecological metagenomes</taxon>
    </lineage>
</organism>
<accession>A0A3B1BPK8</accession>
<feature type="transmembrane region" description="Helical" evidence="8">
    <location>
        <begin position="38"/>
        <end position="57"/>
    </location>
</feature>
<dbReference type="GO" id="GO:0006605">
    <property type="term" value="P:protein targeting"/>
    <property type="evidence" value="ECO:0007669"/>
    <property type="project" value="InterPro"/>
</dbReference>
<feature type="transmembrane region" description="Helical" evidence="8">
    <location>
        <begin position="126"/>
        <end position="151"/>
    </location>
</feature>
<keyword evidence="7" id="KW-0975">Bacterial flagellum</keyword>
<keyword evidence="4 8" id="KW-0812">Transmembrane</keyword>
<keyword evidence="5 8" id="KW-1133">Transmembrane helix</keyword>
<protein>
    <submittedName>
        <fullName evidence="9">Flagellar biosynthesis protein FliR</fullName>
    </submittedName>
</protein>
<keyword evidence="9" id="KW-0966">Cell projection</keyword>
<dbReference type="GO" id="GO:0009425">
    <property type="term" value="C:bacterial-type flagellum basal body"/>
    <property type="evidence" value="ECO:0007669"/>
    <property type="project" value="UniProtKB-SubCell"/>
</dbReference>
<evidence type="ECO:0000313" key="9">
    <source>
        <dbReference type="EMBL" id="VAX13754.1"/>
    </source>
</evidence>
<proteinExistence type="predicted"/>
<dbReference type="GO" id="GO:0044780">
    <property type="term" value="P:bacterial-type flagellum assembly"/>
    <property type="evidence" value="ECO:0007669"/>
    <property type="project" value="InterPro"/>
</dbReference>
<dbReference type="InterPro" id="IPR006303">
    <property type="entry name" value="FliR"/>
</dbReference>
<dbReference type="EMBL" id="UOFZ01000133">
    <property type="protein sequence ID" value="VAX13754.1"/>
    <property type="molecule type" value="Genomic_DNA"/>
</dbReference>
<dbReference type="GO" id="GO:0005886">
    <property type="term" value="C:plasma membrane"/>
    <property type="evidence" value="ECO:0007669"/>
    <property type="project" value="UniProtKB-SubCell"/>
</dbReference>
<evidence type="ECO:0000256" key="5">
    <source>
        <dbReference type="ARBA" id="ARBA00022989"/>
    </source>
</evidence>
<dbReference type="NCBIfam" id="TIGR01400">
    <property type="entry name" value="fliR"/>
    <property type="match status" value="1"/>
</dbReference>
<gene>
    <name evidence="9" type="ORF">MNBD_GAMMA24-1503</name>
</gene>